<protein>
    <submittedName>
        <fullName evidence="2">Uncharacterized protein</fullName>
    </submittedName>
</protein>
<evidence type="ECO:0000313" key="2">
    <source>
        <dbReference type="EMBL" id="CAL1268608.1"/>
    </source>
</evidence>
<accession>A0AAV1ZA43</accession>
<keyword evidence="3" id="KW-1185">Reference proteome</keyword>
<feature type="non-terminal residue" evidence="2">
    <location>
        <position position="55"/>
    </location>
</feature>
<dbReference type="AlphaFoldDB" id="A0AAV1ZA43"/>
<organism evidence="2 3">
    <name type="scientific">Larinioides sclopetarius</name>
    <dbReference type="NCBI Taxonomy" id="280406"/>
    <lineage>
        <taxon>Eukaryota</taxon>
        <taxon>Metazoa</taxon>
        <taxon>Ecdysozoa</taxon>
        <taxon>Arthropoda</taxon>
        <taxon>Chelicerata</taxon>
        <taxon>Arachnida</taxon>
        <taxon>Araneae</taxon>
        <taxon>Araneomorphae</taxon>
        <taxon>Entelegynae</taxon>
        <taxon>Araneoidea</taxon>
        <taxon>Araneidae</taxon>
        <taxon>Larinioides</taxon>
    </lineage>
</organism>
<comment type="caution">
    <text evidence="2">The sequence shown here is derived from an EMBL/GenBank/DDBJ whole genome shotgun (WGS) entry which is preliminary data.</text>
</comment>
<evidence type="ECO:0000256" key="1">
    <source>
        <dbReference type="SAM" id="MobiDB-lite"/>
    </source>
</evidence>
<evidence type="ECO:0000313" key="3">
    <source>
        <dbReference type="Proteomes" id="UP001497382"/>
    </source>
</evidence>
<dbReference type="EMBL" id="CAXIEN010000035">
    <property type="protein sequence ID" value="CAL1268608.1"/>
    <property type="molecule type" value="Genomic_DNA"/>
</dbReference>
<name>A0AAV1ZA43_9ARAC</name>
<proteinExistence type="predicted"/>
<sequence>MKDPNKEKQHDDISHHLPYELGYLPENIRQMAEKELGETEERKQTALTKFRQRIA</sequence>
<gene>
    <name evidence="2" type="ORF">LARSCL_LOCUS4271</name>
</gene>
<feature type="region of interest" description="Disordered" evidence="1">
    <location>
        <begin position="35"/>
        <end position="55"/>
    </location>
</feature>
<reference evidence="2 3" key="1">
    <citation type="submission" date="2024-04" db="EMBL/GenBank/DDBJ databases">
        <authorList>
            <person name="Rising A."/>
            <person name="Reimegard J."/>
            <person name="Sonavane S."/>
            <person name="Akerstrom W."/>
            <person name="Nylinder S."/>
            <person name="Hedman E."/>
            <person name="Kallberg Y."/>
        </authorList>
    </citation>
    <scope>NUCLEOTIDE SEQUENCE [LARGE SCALE GENOMIC DNA]</scope>
</reference>
<feature type="compositionally biased region" description="Basic and acidic residues" evidence="1">
    <location>
        <begin position="35"/>
        <end position="44"/>
    </location>
</feature>
<dbReference type="Proteomes" id="UP001497382">
    <property type="component" value="Unassembled WGS sequence"/>
</dbReference>